<dbReference type="GO" id="GO:0003677">
    <property type="term" value="F:DNA binding"/>
    <property type="evidence" value="ECO:0007669"/>
    <property type="project" value="UniProtKB-UniRule"/>
</dbReference>
<proteinExistence type="predicted"/>
<evidence type="ECO:0000256" key="2">
    <source>
        <dbReference type="ARBA" id="ARBA00023125"/>
    </source>
</evidence>
<dbReference type="PROSITE" id="PS50977">
    <property type="entry name" value="HTH_TETR_2"/>
    <property type="match status" value="1"/>
</dbReference>
<evidence type="ECO:0000256" key="3">
    <source>
        <dbReference type="ARBA" id="ARBA00023163"/>
    </source>
</evidence>
<keyword evidence="7" id="KW-1185">Reference proteome</keyword>
<dbReference type="SUPFAM" id="SSF48498">
    <property type="entry name" value="Tetracyclin repressor-like, C-terminal domain"/>
    <property type="match status" value="1"/>
</dbReference>
<accession>A0A4U8YN44</accession>
<keyword evidence="1" id="KW-0805">Transcription regulation</keyword>
<dbReference type="InterPro" id="IPR001647">
    <property type="entry name" value="HTH_TetR"/>
</dbReference>
<feature type="domain" description="HTH tetR-type" evidence="5">
    <location>
        <begin position="6"/>
        <end position="66"/>
    </location>
</feature>
<dbReference type="AlphaFoldDB" id="A0A4U8YN44"/>
<evidence type="ECO:0000313" key="6">
    <source>
        <dbReference type="EMBL" id="VFQ45495.1"/>
    </source>
</evidence>
<dbReference type="RefSeq" id="WP_180142086.1">
    <property type="nucleotide sequence ID" value="NZ_CAADHO010000005.1"/>
</dbReference>
<dbReference type="Pfam" id="PF16925">
    <property type="entry name" value="TetR_C_13"/>
    <property type="match status" value="1"/>
</dbReference>
<keyword evidence="3" id="KW-0804">Transcription</keyword>
<dbReference type="Pfam" id="PF00440">
    <property type="entry name" value="TetR_N"/>
    <property type="match status" value="1"/>
</dbReference>
<dbReference type="Proteomes" id="UP000507962">
    <property type="component" value="Unassembled WGS sequence"/>
</dbReference>
<evidence type="ECO:0000256" key="1">
    <source>
        <dbReference type="ARBA" id="ARBA00023015"/>
    </source>
</evidence>
<evidence type="ECO:0000259" key="5">
    <source>
        <dbReference type="PROSITE" id="PS50977"/>
    </source>
</evidence>
<sequence length="193" mass="22057">MPRNKEYNHQDVLNAATSQFLDKGYKGVSVNDLVKATKLNKHSMYVEFGNKEGLFCACIDHYIQAVHRHVGHILRRQPLGLRNINDFFRHRIDYAYSGRGNGCLLLTTVSEKNQVDQMVLDRVQHHWTLQKADLRICLDAAKEQGEIPAEKDTAVLASHLFCQLMGMVIMIKGGARRQEVEQMIDMTLAHARQ</sequence>
<dbReference type="InterPro" id="IPR009057">
    <property type="entry name" value="Homeodomain-like_sf"/>
</dbReference>
<dbReference type="InterPro" id="IPR011075">
    <property type="entry name" value="TetR_C"/>
</dbReference>
<protein>
    <submittedName>
        <fullName evidence="6">Tetracycline transcriptional regulator tetr-related c-terminal</fullName>
    </submittedName>
</protein>
<evidence type="ECO:0000256" key="4">
    <source>
        <dbReference type="PROSITE-ProRule" id="PRU00335"/>
    </source>
</evidence>
<dbReference type="Gene3D" id="1.10.357.10">
    <property type="entry name" value="Tetracycline Repressor, domain 2"/>
    <property type="match status" value="1"/>
</dbReference>
<dbReference type="PANTHER" id="PTHR47506">
    <property type="entry name" value="TRANSCRIPTIONAL REGULATORY PROTEIN"/>
    <property type="match status" value="1"/>
</dbReference>
<dbReference type="Gene3D" id="1.10.10.60">
    <property type="entry name" value="Homeodomain-like"/>
    <property type="match status" value="1"/>
</dbReference>
<dbReference type="SUPFAM" id="SSF46689">
    <property type="entry name" value="Homeodomain-like"/>
    <property type="match status" value="1"/>
</dbReference>
<evidence type="ECO:0000313" key="7">
    <source>
        <dbReference type="Proteomes" id="UP000507962"/>
    </source>
</evidence>
<dbReference type="InterPro" id="IPR036271">
    <property type="entry name" value="Tet_transcr_reg_TetR-rel_C_sf"/>
</dbReference>
<dbReference type="PANTHER" id="PTHR47506:SF1">
    <property type="entry name" value="HTH-TYPE TRANSCRIPTIONAL REGULATOR YJDC"/>
    <property type="match status" value="1"/>
</dbReference>
<gene>
    <name evidence="6" type="ORF">MSL71_31530</name>
</gene>
<keyword evidence="2 4" id="KW-0238">DNA-binding</keyword>
<reference evidence="6 7" key="1">
    <citation type="submission" date="2019-03" db="EMBL/GenBank/DDBJ databases">
        <authorList>
            <person name="Nijsse B."/>
        </authorList>
    </citation>
    <scope>NUCLEOTIDE SEQUENCE [LARGE SCALE GENOMIC DNA]</scope>
    <source>
        <strain evidence="6">Desulfoluna butyratoxydans MSL71</strain>
    </source>
</reference>
<feature type="DNA-binding region" description="H-T-H motif" evidence="4">
    <location>
        <begin position="29"/>
        <end position="48"/>
    </location>
</feature>
<organism evidence="6 7">
    <name type="scientific">Desulfoluna butyratoxydans</name>
    <dbReference type="NCBI Taxonomy" id="231438"/>
    <lineage>
        <taxon>Bacteria</taxon>
        <taxon>Pseudomonadati</taxon>
        <taxon>Thermodesulfobacteriota</taxon>
        <taxon>Desulfobacteria</taxon>
        <taxon>Desulfobacterales</taxon>
        <taxon>Desulfolunaceae</taxon>
        <taxon>Desulfoluna</taxon>
    </lineage>
</organism>
<dbReference type="EMBL" id="CAADHO010000005">
    <property type="protein sequence ID" value="VFQ45495.1"/>
    <property type="molecule type" value="Genomic_DNA"/>
</dbReference>
<name>A0A4U8YN44_9BACT</name>